<dbReference type="AlphaFoldDB" id="A0A060W249"/>
<evidence type="ECO:0000256" key="1">
    <source>
        <dbReference type="ARBA" id="ARBA00004651"/>
    </source>
</evidence>
<comment type="similarity">
    <text evidence="2">Belongs to the G-protein coupled receptor 2 family.</text>
</comment>
<evidence type="ECO:0000256" key="5">
    <source>
        <dbReference type="ARBA" id="ARBA00022692"/>
    </source>
</evidence>
<keyword evidence="5 18" id="KW-0812">Transmembrane</keyword>
<proteinExistence type="inferred from homology"/>
<evidence type="ECO:0000256" key="7">
    <source>
        <dbReference type="ARBA" id="ARBA00022989"/>
    </source>
</evidence>
<dbReference type="PROSITE" id="PS00650">
    <property type="entry name" value="G_PROTEIN_RECEP_F2_2"/>
    <property type="match status" value="1"/>
</dbReference>
<evidence type="ECO:0000256" key="18">
    <source>
        <dbReference type="SAM" id="Phobius"/>
    </source>
</evidence>
<evidence type="ECO:0000256" key="10">
    <source>
        <dbReference type="ARBA" id="ARBA00023157"/>
    </source>
</evidence>
<keyword evidence="9 18" id="KW-0472">Membrane</keyword>
<sequence>MWKKSRGLKDDCVPEWDGIICWPRGKPSQLVSVLCPEYIYDFNHRGQAYRQCDASGNWEQVPSINRTWANYTECTTYLLSSHRSQEEVFERLHLMYTIGYSISLVSLLVAVSILCYFKRLHCTRNYIHIHLFTSFVFRAISIFVKDAVLYAMSDDGKTEAEELAERPHMVLCTSRARQHLFPSVGCKVAVTLFLYFLATNHYWILVEGLYLHSLIFMAFLSDKNYLWALTIIGWGVPAVFVSIWVSARASLADTQCWDISAGNLKWIYQVPILAAIVVNFFLFLNIIRVLASKLWETNTGKLDPRQQYRKLLKSTLVLMPLFGVHYMVFMALPYTEVTGLLWQVQMHYEMFFNSSQGFFVAFIYCFCNGEVNAEQSTSF</sequence>
<evidence type="ECO:0000259" key="19">
    <source>
        <dbReference type="PROSITE" id="PS50227"/>
    </source>
</evidence>
<feature type="domain" description="G-protein coupled receptors family 2 profile 1" evidence="19">
    <location>
        <begin position="12"/>
        <end position="78"/>
    </location>
</feature>
<comment type="subcellular location">
    <subcellularLocation>
        <location evidence="1">Cell membrane</location>
        <topology evidence="1">Multi-pass membrane protein</topology>
    </subcellularLocation>
</comment>
<feature type="domain" description="G-protein coupled receptors family 2 profile 2" evidence="20">
    <location>
        <begin position="92"/>
        <end position="368"/>
    </location>
</feature>
<feature type="transmembrane region" description="Helical" evidence="18">
    <location>
        <begin position="350"/>
        <end position="367"/>
    </location>
</feature>
<dbReference type="EMBL" id="FR904322">
    <property type="protein sequence ID" value="CDQ59304.1"/>
    <property type="molecule type" value="Genomic_DNA"/>
</dbReference>
<dbReference type="SMART" id="SM00008">
    <property type="entry name" value="HormR"/>
    <property type="match status" value="1"/>
</dbReference>
<protein>
    <recommendedName>
        <fullName evidence="3">Parathyroid hormone/parathyroid hormone-related peptide receptor</fullName>
    </recommendedName>
    <alternativeName>
        <fullName evidence="14">PTH/PTHrP type I receptor</fullName>
    </alternativeName>
    <alternativeName>
        <fullName evidence="15">Parathyroid hormone 1 receptor</fullName>
    </alternativeName>
</protein>
<name>A0A060W249_ONCMY</name>
<keyword evidence="8" id="KW-0297">G-protein coupled receptor</keyword>
<comment type="function">
    <text evidence="16">G-protein-coupled receptor for parathyroid hormone (PTH) and for parathyroid hormone-related peptide (PTHLH). Ligand binding causes a conformation change that triggers signaling via guanine nucleotide-binding proteins (G proteins) and modulates the activity of downstream effectors, such as adenylate cyclase (cAMP). PTH1R is coupled to G(s) G alpha proteins and mediates activation of adenylate cyclase activity. PTHLH dissociates from PTH1R more rapidly than PTH; as consequence, the cAMP response induced by PTHLH decays faster than the response induced by PTH.</text>
</comment>
<dbReference type="PROSITE" id="PS50227">
    <property type="entry name" value="G_PROTEIN_RECEP_F2_3"/>
    <property type="match status" value="1"/>
</dbReference>
<dbReference type="Pfam" id="PF00002">
    <property type="entry name" value="7tm_2"/>
    <property type="match status" value="1"/>
</dbReference>
<dbReference type="CDD" id="cd15265">
    <property type="entry name" value="7tmB1_PTHR"/>
    <property type="match status" value="1"/>
</dbReference>
<evidence type="ECO:0000256" key="4">
    <source>
        <dbReference type="ARBA" id="ARBA00022475"/>
    </source>
</evidence>
<evidence type="ECO:0000256" key="16">
    <source>
        <dbReference type="ARBA" id="ARBA00093433"/>
    </source>
</evidence>
<feature type="transmembrane region" description="Helical" evidence="18">
    <location>
        <begin position="225"/>
        <end position="246"/>
    </location>
</feature>
<evidence type="ECO:0000256" key="11">
    <source>
        <dbReference type="ARBA" id="ARBA00023170"/>
    </source>
</evidence>
<dbReference type="InterPro" id="IPR017981">
    <property type="entry name" value="GPCR_2-like_7TM"/>
</dbReference>
<feature type="transmembrane region" description="Helical" evidence="18">
    <location>
        <begin position="202"/>
        <end position="220"/>
    </location>
</feature>
<dbReference type="PROSITE" id="PS00649">
    <property type="entry name" value="G_PROTEIN_RECEP_F2_1"/>
    <property type="match status" value="1"/>
</dbReference>
<evidence type="ECO:0000256" key="3">
    <source>
        <dbReference type="ARBA" id="ARBA00020798"/>
    </source>
</evidence>
<accession>A0A060W249</accession>
<dbReference type="PANTHER" id="PTHR45620:SF18">
    <property type="entry name" value="PARATHYROID HORMONE_PARATHYROID HORMONE-RELATED PEPTIDE RECEPTOR"/>
    <property type="match status" value="1"/>
</dbReference>
<dbReference type="GO" id="GO:0007166">
    <property type="term" value="P:cell surface receptor signaling pathway"/>
    <property type="evidence" value="ECO:0007669"/>
    <property type="project" value="InterPro"/>
</dbReference>
<dbReference type="InterPro" id="IPR036445">
    <property type="entry name" value="GPCR_2_extracell_dom_sf"/>
</dbReference>
<keyword evidence="10" id="KW-1015">Disulfide bond</keyword>
<evidence type="ECO:0000256" key="13">
    <source>
        <dbReference type="ARBA" id="ARBA00023224"/>
    </source>
</evidence>
<dbReference type="Pfam" id="PF02793">
    <property type="entry name" value="HRM"/>
    <property type="match status" value="1"/>
</dbReference>
<dbReference type="GO" id="GO:0008528">
    <property type="term" value="F:G protein-coupled peptide receptor activity"/>
    <property type="evidence" value="ECO:0007669"/>
    <property type="project" value="TreeGrafter"/>
</dbReference>
<dbReference type="InterPro" id="IPR001879">
    <property type="entry name" value="GPCR_2_extracellular_dom"/>
</dbReference>
<organism evidence="21 22">
    <name type="scientific">Oncorhynchus mykiss</name>
    <name type="common">Rainbow trout</name>
    <name type="synonym">Salmo gairdneri</name>
    <dbReference type="NCBI Taxonomy" id="8022"/>
    <lineage>
        <taxon>Eukaryota</taxon>
        <taxon>Metazoa</taxon>
        <taxon>Chordata</taxon>
        <taxon>Craniata</taxon>
        <taxon>Vertebrata</taxon>
        <taxon>Euteleostomi</taxon>
        <taxon>Actinopterygii</taxon>
        <taxon>Neopterygii</taxon>
        <taxon>Teleostei</taxon>
        <taxon>Protacanthopterygii</taxon>
        <taxon>Salmoniformes</taxon>
        <taxon>Salmonidae</taxon>
        <taxon>Salmoninae</taxon>
        <taxon>Oncorhynchus</taxon>
    </lineage>
</organism>
<dbReference type="InterPro" id="IPR017983">
    <property type="entry name" value="GPCR_2_secretin-like_CS"/>
</dbReference>
<evidence type="ECO:0000259" key="20">
    <source>
        <dbReference type="PROSITE" id="PS50261"/>
    </source>
</evidence>
<dbReference type="PROSITE" id="PS50261">
    <property type="entry name" value="G_PROTEIN_RECEP_F2_4"/>
    <property type="match status" value="1"/>
</dbReference>
<evidence type="ECO:0000256" key="17">
    <source>
        <dbReference type="ARBA" id="ARBA00093493"/>
    </source>
</evidence>
<comment type="subunit">
    <text evidence="17">Homodimer in the absence of bound ligand. Peptide hormone binding leads to dissociation of the homodimer.</text>
</comment>
<keyword evidence="12" id="KW-0325">Glycoprotein</keyword>
<dbReference type="FunFam" id="1.20.1070.10:FF:000070">
    <property type="entry name" value="Parathyroid hormone/parathyroid hormone-related peptide receptor"/>
    <property type="match status" value="1"/>
</dbReference>
<keyword evidence="13" id="KW-0807">Transducer</keyword>
<keyword evidence="6" id="KW-0732">Signal</keyword>
<dbReference type="GO" id="GO:0007189">
    <property type="term" value="P:adenylate cyclase-activating G protein-coupled receptor signaling pathway"/>
    <property type="evidence" value="ECO:0007669"/>
    <property type="project" value="UniProtKB-ARBA"/>
</dbReference>
<gene>
    <name evidence="21" type="ORF">GSONMT00079593001</name>
</gene>
<dbReference type="GO" id="GO:0005886">
    <property type="term" value="C:plasma membrane"/>
    <property type="evidence" value="ECO:0007669"/>
    <property type="project" value="UniProtKB-SubCell"/>
</dbReference>
<evidence type="ECO:0000256" key="12">
    <source>
        <dbReference type="ARBA" id="ARBA00023180"/>
    </source>
</evidence>
<dbReference type="SUPFAM" id="SSF111418">
    <property type="entry name" value="Hormone receptor domain"/>
    <property type="match status" value="1"/>
</dbReference>
<dbReference type="InterPro" id="IPR000832">
    <property type="entry name" value="GPCR_2_secretin-like"/>
</dbReference>
<feature type="transmembrane region" description="Helical" evidence="18">
    <location>
        <begin position="311"/>
        <end position="330"/>
    </location>
</feature>
<dbReference type="Gene3D" id="4.10.1240.10">
    <property type="entry name" value="GPCR, family 2, extracellular hormone receptor domain"/>
    <property type="match status" value="1"/>
</dbReference>
<reference evidence="21" key="1">
    <citation type="journal article" date="2014" name="Nat. Commun.">
        <title>The rainbow trout genome provides novel insights into evolution after whole-genome duplication in vertebrates.</title>
        <authorList>
            <person name="Berthelot C."/>
            <person name="Brunet F."/>
            <person name="Chalopin D."/>
            <person name="Juanchich A."/>
            <person name="Bernard M."/>
            <person name="Noel B."/>
            <person name="Bento P."/>
            <person name="Da Silva C."/>
            <person name="Labadie K."/>
            <person name="Alberti A."/>
            <person name="Aury J.M."/>
            <person name="Louis A."/>
            <person name="Dehais P."/>
            <person name="Bardou P."/>
            <person name="Montfort J."/>
            <person name="Klopp C."/>
            <person name="Cabau C."/>
            <person name="Gaspin C."/>
            <person name="Thorgaard G.H."/>
            <person name="Boussaha M."/>
            <person name="Quillet E."/>
            <person name="Guyomard R."/>
            <person name="Galiana D."/>
            <person name="Bobe J."/>
            <person name="Volff J.N."/>
            <person name="Genet C."/>
            <person name="Wincker P."/>
            <person name="Jaillon O."/>
            <person name="Roest Crollius H."/>
            <person name="Guiguen Y."/>
        </authorList>
    </citation>
    <scope>NUCLEOTIDE SEQUENCE [LARGE SCALE GENOMIC DNA]</scope>
</reference>
<evidence type="ECO:0000256" key="6">
    <source>
        <dbReference type="ARBA" id="ARBA00022729"/>
    </source>
</evidence>
<dbReference type="GO" id="GO:0004991">
    <property type="term" value="F:parathyroid hormone receptor activity"/>
    <property type="evidence" value="ECO:0007669"/>
    <property type="project" value="UniProtKB-ARBA"/>
</dbReference>
<evidence type="ECO:0000256" key="8">
    <source>
        <dbReference type="ARBA" id="ARBA00023040"/>
    </source>
</evidence>
<keyword evidence="7 18" id="KW-1133">Transmembrane helix</keyword>
<dbReference type="Proteomes" id="UP000193380">
    <property type="component" value="Unassembled WGS sequence"/>
</dbReference>
<evidence type="ECO:0000313" key="22">
    <source>
        <dbReference type="Proteomes" id="UP000193380"/>
    </source>
</evidence>
<dbReference type="Gene3D" id="1.20.1070.10">
    <property type="entry name" value="Rhodopsin 7-helix transmembrane proteins"/>
    <property type="match status" value="1"/>
</dbReference>
<feature type="transmembrane region" description="Helical" evidence="18">
    <location>
        <begin position="94"/>
        <end position="117"/>
    </location>
</feature>
<feature type="transmembrane region" description="Helical" evidence="18">
    <location>
        <begin position="266"/>
        <end position="290"/>
    </location>
</feature>
<dbReference type="SUPFAM" id="SSF81321">
    <property type="entry name" value="Family A G protein-coupled receptor-like"/>
    <property type="match status" value="1"/>
</dbReference>
<dbReference type="STRING" id="8022.A0A060W249"/>
<dbReference type="GO" id="GO:0007200">
    <property type="term" value="P:phospholipase C-activating G protein-coupled receptor signaling pathway"/>
    <property type="evidence" value="ECO:0007669"/>
    <property type="project" value="UniProtKB-ARBA"/>
</dbReference>
<evidence type="ECO:0000256" key="9">
    <source>
        <dbReference type="ARBA" id="ARBA00023136"/>
    </source>
</evidence>
<evidence type="ECO:0000256" key="14">
    <source>
        <dbReference type="ARBA" id="ARBA00030334"/>
    </source>
</evidence>
<dbReference type="PRINTS" id="PR00249">
    <property type="entry name" value="GPCRSECRETIN"/>
</dbReference>
<dbReference type="GO" id="GO:0017046">
    <property type="term" value="F:peptide hormone binding"/>
    <property type="evidence" value="ECO:0007669"/>
    <property type="project" value="TreeGrafter"/>
</dbReference>
<dbReference type="InterPro" id="IPR050332">
    <property type="entry name" value="GPCR_2"/>
</dbReference>
<dbReference type="PaxDb" id="8022-A0A060W249"/>
<keyword evidence="4" id="KW-1003">Cell membrane</keyword>
<keyword evidence="11" id="KW-0675">Receptor</keyword>
<evidence type="ECO:0000256" key="2">
    <source>
        <dbReference type="ARBA" id="ARBA00005314"/>
    </source>
</evidence>
<dbReference type="PANTHER" id="PTHR45620">
    <property type="entry name" value="PDF RECEPTOR-LIKE PROTEIN-RELATED"/>
    <property type="match status" value="1"/>
</dbReference>
<evidence type="ECO:0000313" key="21">
    <source>
        <dbReference type="EMBL" id="CDQ59304.1"/>
    </source>
</evidence>
<reference evidence="21" key="2">
    <citation type="submission" date="2014-03" db="EMBL/GenBank/DDBJ databases">
        <authorList>
            <person name="Genoscope - CEA"/>
        </authorList>
    </citation>
    <scope>NUCLEOTIDE SEQUENCE</scope>
</reference>
<evidence type="ECO:0000256" key="15">
    <source>
        <dbReference type="ARBA" id="ARBA00032662"/>
    </source>
</evidence>